<evidence type="ECO:0000256" key="1">
    <source>
        <dbReference type="SAM" id="SignalP"/>
    </source>
</evidence>
<organism evidence="2 3">
    <name type="scientific">Hymenobacter gummosus</name>
    <dbReference type="NCBI Taxonomy" id="1776032"/>
    <lineage>
        <taxon>Bacteria</taxon>
        <taxon>Pseudomonadati</taxon>
        <taxon>Bacteroidota</taxon>
        <taxon>Cytophagia</taxon>
        <taxon>Cytophagales</taxon>
        <taxon>Hymenobacteraceae</taxon>
        <taxon>Hymenobacter</taxon>
    </lineage>
</organism>
<evidence type="ECO:0000313" key="2">
    <source>
        <dbReference type="EMBL" id="RTQ46560.1"/>
    </source>
</evidence>
<keyword evidence="1" id="KW-0732">Signal</keyword>
<sequence>MPTYRLLWILLLYPLLSSCDRATPDQPAATPAYIFPRAPAVSDAQGRPHDSLTFYLPPVDSLYAYYPEDLPGSSRDARHDFLTHLSAELYYFGAPVLANVPQPGRTWRALRHSGFDYTTLFTVRETAPGRAQLRIQTLDRHPRIGGPTAPPPPPPVLRDAAGRLIPRDTSTTPEHRAYEAWARQPPQLVCDTTFALTAAQRQQVLRHFEQTLPAQSGVSNDIADCCDGASWLLEAQTPGQYRFWLHREGSSTQGLAGWLLQQGRRARCLPPE</sequence>
<evidence type="ECO:0000313" key="3">
    <source>
        <dbReference type="Proteomes" id="UP000282184"/>
    </source>
</evidence>
<dbReference type="RefSeq" id="WP_126695305.1">
    <property type="nucleotide sequence ID" value="NZ_RXOF01000015.1"/>
</dbReference>
<dbReference type="Proteomes" id="UP000282184">
    <property type="component" value="Unassembled WGS sequence"/>
</dbReference>
<protein>
    <recommendedName>
        <fullName evidence="4">Lipoprotein</fullName>
    </recommendedName>
</protein>
<evidence type="ECO:0008006" key="4">
    <source>
        <dbReference type="Google" id="ProtNLM"/>
    </source>
</evidence>
<feature type="signal peptide" evidence="1">
    <location>
        <begin position="1"/>
        <end position="22"/>
    </location>
</feature>
<comment type="caution">
    <text evidence="2">The sequence shown here is derived from an EMBL/GenBank/DDBJ whole genome shotgun (WGS) entry which is preliminary data.</text>
</comment>
<dbReference type="AlphaFoldDB" id="A0A3S0JBH8"/>
<keyword evidence="3" id="KW-1185">Reference proteome</keyword>
<accession>A0A3S0JBH8</accession>
<reference evidence="2 3" key="1">
    <citation type="submission" date="2018-12" db="EMBL/GenBank/DDBJ databases">
        <title>Hymenobacter gummosus sp. nov., isolated from a spring.</title>
        <authorList>
            <person name="Nie L."/>
        </authorList>
    </citation>
    <scope>NUCLEOTIDE SEQUENCE [LARGE SCALE GENOMIC DNA]</scope>
    <source>
        <strain evidence="2 3">KCTC 52166</strain>
    </source>
</reference>
<feature type="chain" id="PRO_5018722647" description="Lipoprotein" evidence="1">
    <location>
        <begin position="23"/>
        <end position="272"/>
    </location>
</feature>
<gene>
    <name evidence="2" type="ORF">EJV47_21665</name>
</gene>
<dbReference type="OrthoDB" id="185897at2"/>
<proteinExistence type="predicted"/>
<dbReference type="PROSITE" id="PS51257">
    <property type="entry name" value="PROKAR_LIPOPROTEIN"/>
    <property type="match status" value="1"/>
</dbReference>
<dbReference type="EMBL" id="RXOF01000015">
    <property type="protein sequence ID" value="RTQ46560.1"/>
    <property type="molecule type" value="Genomic_DNA"/>
</dbReference>
<name>A0A3S0JBH8_9BACT</name>